<dbReference type="Proteomes" id="UP000831921">
    <property type="component" value="Chromosome"/>
</dbReference>
<dbReference type="InterPro" id="IPR013424">
    <property type="entry name" value="Ice-binding_C"/>
</dbReference>
<dbReference type="RefSeq" id="WP_249503473.1">
    <property type="nucleotide sequence ID" value="NZ_CP097253.1"/>
</dbReference>
<dbReference type="NCBIfam" id="NF035944">
    <property type="entry name" value="PEPxxWA-CTERM"/>
    <property type="match status" value="1"/>
</dbReference>
<accession>A0ABY5MWG5</accession>
<dbReference type="EMBL" id="CP097253">
    <property type="protein sequence ID" value="UUR07682.1"/>
    <property type="molecule type" value="Genomic_DNA"/>
</dbReference>
<evidence type="ECO:0000313" key="3">
    <source>
        <dbReference type="EMBL" id="UUR07682.1"/>
    </source>
</evidence>
<keyword evidence="1" id="KW-0732">Signal</keyword>
<dbReference type="Pfam" id="PF07589">
    <property type="entry name" value="PEP-CTERM"/>
    <property type="match status" value="1"/>
</dbReference>
<gene>
    <name evidence="3" type="ORF">M1K48_12215</name>
</gene>
<evidence type="ECO:0000313" key="4">
    <source>
        <dbReference type="Proteomes" id="UP000831921"/>
    </source>
</evidence>
<feature type="chain" id="PRO_5045582978" evidence="1">
    <location>
        <begin position="21"/>
        <end position="273"/>
    </location>
</feature>
<sequence length="273" mass="27611">MFRGALGIALALGLASPLDAQSIYYQQGFTNNLYLYDAGTNTNTLIGDLGLSADSTGMAFSPTGTLYLYERASTSLYTVNPTTAATTLIGNTGIGAEDLTISLDGTTGYVTAQGNLYSINLSTGASTLLGSIGATLDGLTTAPIAVTIGGINYSAGTIFGVDSGTLFMLNVLTPSSSTIGSTTGASETLDFASDGTLWGQNNGTFNVINSSTFASIPDGASAGGNFAFGMAIAPSISAAVPEPSTWAMMLIGFGAIGASMRRRRTVSALAQMG</sequence>
<organism evidence="3 4">
    <name type="scientific">Sphingomonas glaciei</name>
    <dbReference type="NCBI Taxonomy" id="2938948"/>
    <lineage>
        <taxon>Bacteria</taxon>
        <taxon>Pseudomonadati</taxon>
        <taxon>Pseudomonadota</taxon>
        <taxon>Alphaproteobacteria</taxon>
        <taxon>Sphingomonadales</taxon>
        <taxon>Sphingomonadaceae</taxon>
        <taxon>Sphingomonas</taxon>
    </lineage>
</organism>
<reference evidence="3 4" key="1">
    <citation type="submission" date="2022-05" db="EMBL/GenBank/DDBJ databases">
        <title>S8-45 Sphingomonas ultraviolaceadurans.</title>
        <authorList>
            <person name="Liu Y."/>
        </authorList>
    </citation>
    <scope>NUCLEOTIDE SEQUENCE [LARGE SCALE GENOMIC DNA]</scope>
    <source>
        <strain evidence="3 4">S8-45</strain>
    </source>
</reference>
<feature type="signal peptide" evidence="1">
    <location>
        <begin position="1"/>
        <end position="20"/>
    </location>
</feature>
<dbReference type="Gene3D" id="2.130.10.10">
    <property type="entry name" value="YVTN repeat-like/Quinoprotein amine dehydrogenase"/>
    <property type="match status" value="1"/>
</dbReference>
<keyword evidence="4" id="KW-1185">Reference proteome</keyword>
<dbReference type="InterPro" id="IPR015943">
    <property type="entry name" value="WD40/YVTN_repeat-like_dom_sf"/>
</dbReference>
<dbReference type="SUPFAM" id="SSF75011">
    <property type="entry name" value="3-carboxy-cis,cis-mucoante lactonizing enzyme"/>
    <property type="match status" value="1"/>
</dbReference>
<name>A0ABY5MWG5_9SPHN</name>
<protein>
    <submittedName>
        <fullName evidence="3">PEPxxWA-CTERM sorting domain-containing protein</fullName>
    </submittedName>
</protein>
<dbReference type="NCBIfam" id="TIGR02595">
    <property type="entry name" value="PEP_CTERM"/>
    <property type="match status" value="1"/>
</dbReference>
<feature type="domain" description="Ice-binding protein C-terminal" evidence="2">
    <location>
        <begin position="239"/>
        <end position="263"/>
    </location>
</feature>
<proteinExistence type="predicted"/>
<evidence type="ECO:0000259" key="2">
    <source>
        <dbReference type="Pfam" id="PF07589"/>
    </source>
</evidence>
<evidence type="ECO:0000256" key="1">
    <source>
        <dbReference type="SAM" id="SignalP"/>
    </source>
</evidence>